<dbReference type="Proteomes" id="UP000321606">
    <property type="component" value="Chromosome"/>
</dbReference>
<keyword evidence="1" id="KW-0732">Signal</keyword>
<dbReference type="STRING" id="714315.GCA_000516535_01820"/>
<evidence type="ECO:0000313" key="2">
    <source>
        <dbReference type="EMBL" id="BBM36867.1"/>
    </source>
</evidence>
<dbReference type="RefSeq" id="WP_026738055.1">
    <property type="nucleotide sequence ID" value="NZ_AP019822.1"/>
</dbReference>
<reference evidence="2 3" key="1">
    <citation type="submission" date="2019-07" db="EMBL/GenBank/DDBJ databases">
        <title>Complete Genome Sequence of Leptotrichia goodfellowii Strain JCM 16774.</title>
        <authorList>
            <person name="Watanabe S."/>
            <person name="Cui L."/>
        </authorList>
    </citation>
    <scope>NUCLEOTIDE SEQUENCE [LARGE SCALE GENOMIC DNA]</scope>
    <source>
        <strain evidence="2 3">JCM16774</strain>
    </source>
</reference>
<dbReference type="OrthoDB" id="363007at2"/>
<gene>
    <name evidence="2" type="ORF">JCM16774_1813</name>
</gene>
<proteinExistence type="predicted"/>
<protein>
    <recommendedName>
        <fullName evidence="4">Lipoprotein</fullName>
    </recommendedName>
</protein>
<dbReference type="AlphaFoldDB" id="A0A510JCE9"/>
<evidence type="ECO:0000256" key="1">
    <source>
        <dbReference type="SAM" id="SignalP"/>
    </source>
</evidence>
<sequence length="139" mass="15584">MKKIMLICLFLISSVIFAHAPLLSVDDNKDGTIYIEAGFSNGEKADGMELIIVKDKAYNGPEDTYEGKLIIFKGKFDDKSSMTIIKPLAAKYEVIFNGGPGHVTSKKGPKLEESEMSKWEENVQKADYLGEWKEKMTQK</sequence>
<evidence type="ECO:0000313" key="3">
    <source>
        <dbReference type="Proteomes" id="UP000321606"/>
    </source>
</evidence>
<name>A0A510JCE9_9FUSO</name>
<evidence type="ECO:0008006" key="4">
    <source>
        <dbReference type="Google" id="ProtNLM"/>
    </source>
</evidence>
<organism evidence="2 3">
    <name type="scientific">Pseudoleptotrichia goodfellowii</name>
    <dbReference type="NCBI Taxonomy" id="157692"/>
    <lineage>
        <taxon>Bacteria</taxon>
        <taxon>Fusobacteriati</taxon>
        <taxon>Fusobacteriota</taxon>
        <taxon>Fusobacteriia</taxon>
        <taxon>Fusobacteriales</taxon>
        <taxon>Leptotrichiaceae</taxon>
        <taxon>Pseudoleptotrichia</taxon>
    </lineage>
</organism>
<feature type="signal peptide" evidence="1">
    <location>
        <begin position="1"/>
        <end position="20"/>
    </location>
</feature>
<dbReference type="KEGG" id="lgo:JCM16774_1813"/>
<dbReference type="EMBL" id="AP019822">
    <property type="protein sequence ID" value="BBM36867.1"/>
    <property type="molecule type" value="Genomic_DNA"/>
</dbReference>
<accession>A0A510JCE9</accession>
<feature type="chain" id="PRO_5022178424" description="Lipoprotein" evidence="1">
    <location>
        <begin position="21"/>
        <end position="139"/>
    </location>
</feature>